<protein>
    <recommendedName>
        <fullName evidence="3">DUF5666 domain-containing protein</fullName>
    </recommendedName>
</protein>
<comment type="caution">
    <text evidence="1">The sequence shown here is derived from an EMBL/GenBank/DDBJ whole genome shotgun (WGS) entry which is preliminary data.</text>
</comment>
<sequence length="132" mass="13487">MAIELRVTSVTALVTGEPRERQVYQGQGDARRVVGRFTDADGRPLSAVSAVVVAEPLGMLGDATVLLPDMQAAGLQVGSVVRVEGNTTARLAGGDFAAIRTSITGERVTPVGVFQAWVAQGGPAKAGDGKAA</sequence>
<organism evidence="1 2">
    <name type="scientific">Microlunatus aurantiacus</name>
    <dbReference type="NCBI Taxonomy" id="446786"/>
    <lineage>
        <taxon>Bacteria</taxon>
        <taxon>Bacillati</taxon>
        <taxon>Actinomycetota</taxon>
        <taxon>Actinomycetes</taxon>
        <taxon>Propionibacteriales</taxon>
        <taxon>Propionibacteriaceae</taxon>
        <taxon>Microlunatus</taxon>
    </lineage>
</organism>
<accession>A0ABP7D255</accession>
<dbReference type="EMBL" id="BAAAYX010000003">
    <property type="protein sequence ID" value="GAA3698397.1"/>
    <property type="molecule type" value="Genomic_DNA"/>
</dbReference>
<proteinExistence type="predicted"/>
<evidence type="ECO:0000313" key="1">
    <source>
        <dbReference type="EMBL" id="GAA3698397.1"/>
    </source>
</evidence>
<keyword evidence="2" id="KW-1185">Reference proteome</keyword>
<name>A0ABP7D255_9ACTN</name>
<evidence type="ECO:0000313" key="2">
    <source>
        <dbReference type="Proteomes" id="UP001500051"/>
    </source>
</evidence>
<gene>
    <name evidence="1" type="ORF">GCM10022204_13400</name>
</gene>
<dbReference type="Proteomes" id="UP001500051">
    <property type="component" value="Unassembled WGS sequence"/>
</dbReference>
<reference evidence="2" key="1">
    <citation type="journal article" date="2019" name="Int. J. Syst. Evol. Microbiol.">
        <title>The Global Catalogue of Microorganisms (GCM) 10K type strain sequencing project: providing services to taxonomists for standard genome sequencing and annotation.</title>
        <authorList>
            <consortium name="The Broad Institute Genomics Platform"/>
            <consortium name="The Broad Institute Genome Sequencing Center for Infectious Disease"/>
            <person name="Wu L."/>
            <person name="Ma J."/>
        </authorList>
    </citation>
    <scope>NUCLEOTIDE SEQUENCE [LARGE SCALE GENOMIC DNA]</scope>
    <source>
        <strain evidence="2">JCM 16548</strain>
    </source>
</reference>
<dbReference type="RefSeq" id="WP_344811531.1">
    <property type="nucleotide sequence ID" value="NZ_BAAAYX010000003.1"/>
</dbReference>
<evidence type="ECO:0008006" key="3">
    <source>
        <dbReference type="Google" id="ProtNLM"/>
    </source>
</evidence>